<feature type="region of interest" description="Disordered" evidence="1">
    <location>
        <begin position="109"/>
        <end position="129"/>
    </location>
</feature>
<feature type="compositionally biased region" description="Basic and acidic residues" evidence="1">
    <location>
        <begin position="41"/>
        <end position="55"/>
    </location>
</feature>
<feature type="region of interest" description="Disordered" evidence="1">
    <location>
        <begin position="1"/>
        <end position="55"/>
    </location>
</feature>
<sequence length="459" mass="50306">MPTFSPAALDRLIEPGASKSSVSLNNNHNHKSGHSVNQNSKLEKRNSSPALNDKKFQWAKITPALYATPEATPLPDSPISDSPSSFPPSPYIVNHKRRGPRLSKSFCQLPSHQREKEEENGQKEMGDSGANIGIPIPVSRSFQEALVDGLLDDDDVDDVKVVGDKGDLGNENEDEEEVAGNGLGNGLVEESGFMDGVAMNLGRDGDGDDFFDPQDSLSCASNTEGDEFGAAERSFRLTTPVGEYFDAWEELSADSGRQPPSVHDAEGELHEIRLSLLLEIEKRKQAEESLNIMSRGWQRIREQLAHIGLTLPADPVFSSGEEQPDSDPVVDLCQQVVIARFVSNSIGRGSAKAEVEMEMGALIEAKNFEIARLWDRLHYYEAVNREMSQRNQGTMGKSWQGVKDKKGKEGRGGFGARLPPPLFLALLPWSGPISQLQVDGCQPMVLRLLIVGKMENDES</sequence>
<accession>A0AAN8UVJ6</accession>
<dbReference type="Proteomes" id="UP001370490">
    <property type="component" value="Unassembled WGS sequence"/>
</dbReference>
<dbReference type="EMBL" id="JBAMMX010000018">
    <property type="protein sequence ID" value="KAK6922685.1"/>
    <property type="molecule type" value="Genomic_DNA"/>
</dbReference>
<reference evidence="2 3" key="1">
    <citation type="submission" date="2023-12" db="EMBL/GenBank/DDBJ databases">
        <title>A high-quality genome assembly for Dillenia turbinata (Dilleniales).</title>
        <authorList>
            <person name="Chanderbali A."/>
        </authorList>
    </citation>
    <scope>NUCLEOTIDE SEQUENCE [LARGE SCALE GENOMIC DNA]</scope>
    <source>
        <strain evidence="2">LSX21</strain>
        <tissue evidence="2">Leaf</tissue>
    </source>
</reference>
<dbReference type="PANTHER" id="PTHR35490">
    <property type="entry name" value="BACTERIOPHAGE N4 ADSORPTION B PROTEIN"/>
    <property type="match status" value="1"/>
</dbReference>
<feature type="region of interest" description="Disordered" evidence="1">
    <location>
        <begin position="68"/>
        <end position="87"/>
    </location>
</feature>
<feature type="compositionally biased region" description="Basic and acidic residues" evidence="1">
    <location>
        <begin position="112"/>
        <end position="126"/>
    </location>
</feature>
<feature type="compositionally biased region" description="Polar residues" evidence="1">
    <location>
        <begin position="18"/>
        <end position="27"/>
    </location>
</feature>
<feature type="region of interest" description="Disordered" evidence="1">
    <location>
        <begin position="391"/>
        <end position="414"/>
    </location>
</feature>
<feature type="compositionally biased region" description="Basic and acidic residues" evidence="1">
    <location>
        <begin position="402"/>
        <end position="411"/>
    </location>
</feature>
<keyword evidence="3" id="KW-1185">Reference proteome</keyword>
<evidence type="ECO:0000313" key="3">
    <source>
        <dbReference type="Proteomes" id="UP001370490"/>
    </source>
</evidence>
<name>A0AAN8UVJ6_9MAGN</name>
<organism evidence="2 3">
    <name type="scientific">Dillenia turbinata</name>
    <dbReference type="NCBI Taxonomy" id="194707"/>
    <lineage>
        <taxon>Eukaryota</taxon>
        <taxon>Viridiplantae</taxon>
        <taxon>Streptophyta</taxon>
        <taxon>Embryophyta</taxon>
        <taxon>Tracheophyta</taxon>
        <taxon>Spermatophyta</taxon>
        <taxon>Magnoliopsida</taxon>
        <taxon>eudicotyledons</taxon>
        <taxon>Gunneridae</taxon>
        <taxon>Pentapetalae</taxon>
        <taxon>Dilleniales</taxon>
        <taxon>Dilleniaceae</taxon>
        <taxon>Dillenia</taxon>
    </lineage>
</organism>
<evidence type="ECO:0000313" key="2">
    <source>
        <dbReference type="EMBL" id="KAK6922685.1"/>
    </source>
</evidence>
<comment type="caution">
    <text evidence="2">The sequence shown here is derived from an EMBL/GenBank/DDBJ whole genome shotgun (WGS) entry which is preliminary data.</text>
</comment>
<feature type="non-terminal residue" evidence="2">
    <location>
        <position position="459"/>
    </location>
</feature>
<dbReference type="PANTHER" id="PTHR35490:SF2">
    <property type="entry name" value="BACTERIOPHAGE N4 ADSORPTION B PROTEIN"/>
    <property type="match status" value="1"/>
</dbReference>
<feature type="region of interest" description="Disordered" evidence="1">
    <location>
        <begin position="164"/>
        <end position="183"/>
    </location>
</feature>
<gene>
    <name evidence="2" type="ORF">RJ641_010989</name>
</gene>
<dbReference type="AlphaFoldDB" id="A0AAN8UVJ6"/>
<protein>
    <submittedName>
        <fullName evidence="2">Uncharacterized protein</fullName>
    </submittedName>
</protein>
<evidence type="ECO:0000256" key="1">
    <source>
        <dbReference type="SAM" id="MobiDB-lite"/>
    </source>
</evidence>
<proteinExistence type="predicted"/>